<sequence>MATSSRDEDFWAFHAEFTRRLPDESPLRTTAKPWFLHRLRVVAHTIQNISAHADGDCQTHDSKPAGSG</sequence>
<comment type="caution">
    <text evidence="1">The sequence shown here is derived from an EMBL/GenBank/DDBJ whole genome shotgun (WGS) entry which is preliminary data.</text>
</comment>
<name>A0A7W9HAJ7_9ACTN</name>
<evidence type="ECO:0000313" key="1">
    <source>
        <dbReference type="EMBL" id="MBB5798692.1"/>
    </source>
</evidence>
<keyword evidence="2" id="KW-1185">Reference proteome</keyword>
<reference evidence="1 2" key="1">
    <citation type="submission" date="2020-08" db="EMBL/GenBank/DDBJ databases">
        <title>Sequencing the genomes of 1000 actinobacteria strains.</title>
        <authorList>
            <person name="Klenk H.-P."/>
        </authorList>
    </citation>
    <scope>NUCLEOTIDE SEQUENCE [LARGE SCALE GENOMIC DNA]</scope>
    <source>
        <strain evidence="1 2">DSM 40084</strain>
    </source>
</reference>
<accession>A0A7W9HAJ7</accession>
<evidence type="ECO:0000313" key="2">
    <source>
        <dbReference type="Proteomes" id="UP000590647"/>
    </source>
</evidence>
<dbReference type="Proteomes" id="UP000590647">
    <property type="component" value="Unassembled WGS sequence"/>
</dbReference>
<organism evidence="1 2">
    <name type="scientific">Streptomyces caelestis</name>
    <dbReference type="NCBI Taxonomy" id="36816"/>
    <lineage>
        <taxon>Bacteria</taxon>
        <taxon>Bacillati</taxon>
        <taxon>Actinomycetota</taxon>
        <taxon>Actinomycetes</taxon>
        <taxon>Kitasatosporales</taxon>
        <taxon>Streptomycetaceae</taxon>
        <taxon>Streptomyces</taxon>
    </lineage>
</organism>
<dbReference type="EMBL" id="JACHNE010000001">
    <property type="protein sequence ID" value="MBB5798692.1"/>
    <property type="molecule type" value="Genomic_DNA"/>
</dbReference>
<gene>
    <name evidence="1" type="ORF">HDA41_006656</name>
</gene>
<proteinExistence type="predicted"/>
<protein>
    <submittedName>
        <fullName evidence="1">Uncharacterized protein</fullName>
    </submittedName>
</protein>
<dbReference type="RefSeq" id="WP_184990497.1">
    <property type="nucleotide sequence ID" value="NZ_JACHNE010000001.1"/>
</dbReference>
<dbReference type="AlphaFoldDB" id="A0A7W9HAJ7"/>